<accession>A0A8S1NCG3</accession>
<dbReference type="Proteomes" id="UP000692954">
    <property type="component" value="Unassembled WGS sequence"/>
</dbReference>
<comment type="caution">
    <text evidence="1">The sequence shown here is derived from an EMBL/GenBank/DDBJ whole genome shotgun (WGS) entry which is preliminary data.</text>
</comment>
<organism evidence="1 2">
    <name type="scientific">Paramecium sonneborni</name>
    <dbReference type="NCBI Taxonomy" id="65129"/>
    <lineage>
        <taxon>Eukaryota</taxon>
        <taxon>Sar</taxon>
        <taxon>Alveolata</taxon>
        <taxon>Ciliophora</taxon>
        <taxon>Intramacronucleata</taxon>
        <taxon>Oligohymenophorea</taxon>
        <taxon>Peniculida</taxon>
        <taxon>Parameciidae</taxon>
        <taxon>Paramecium</taxon>
    </lineage>
</organism>
<keyword evidence="2" id="KW-1185">Reference proteome</keyword>
<evidence type="ECO:0000313" key="1">
    <source>
        <dbReference type="EMBL" id="CAD8090707.1"/>
    </source>
</evidence>
<dbReference type="AlphaFoldDB" id="A0A8S1NCG3"/>
<reference evidence="1" key="1">
    <citation type="submission" date="2021-01" db="EMBL/GenBank/DDBJ databases">
        <authorList>
            <consortium name="Genoscope - CEA"/>
            <person name="William W."/>
        </authorList>
    </citation>
    <scope>NUCLEOTIDE SEQUENCE</scope>
</reference>
<gene>
    <name evidence="1" type="ORF">PSON_ATCC_30995.1.T0560150</name>
</gene>
<sequence>MKNLLEKYLMYSFFKAHTIKMIIVIIIHQIINQSENFSSDIHRYSLSKFQRLSTAIEIMRLLRKSVNFVEKIILNIKYKSFDLVMDNFKLNNIQIKLLLLQQEIVEFQNF</sequence>
<dbReference type="EMBL" id="CAJJDN010000056">
    <property type="protein sequence ID" value="CAD8090707.1"/>
    <property type="molecule type" value="Genomic_DNA"/>
</dbReference>
<proteinExistence type="predicted"/>
<protein>
    <submittedName>
        <fullName evidence="1">Uncharacterized protein</fullName>
    </submittedName>
</protein>
<name>A0A8S1NCG3_9CILI</name>
<evidence type="ECO:0000313" key="2">
    <source>
        <dbReference type="Proteomes" id="UP000692954"/>
    </source>
</evidence>